<evidence type="ECO:0000256" key="4">
    <source>
        <dbReference type="ARBA" id="ARBA00022989"/>
    </source>
</evidence>
<feature type="transmembrane region" description="Helical" evidence="6">
    <location>
        <begin position="36"/>
        <end position="55"/>
    </location>
</feature>
<protein>
    <submittedName>
        <fullName evidence="8">GtrA family protein</fullName>
    </submittedName>
</protein>
<evidence type="ECO:0000256" key="2">
    <source>
        <dbReference type="ARBA" id="ARBA00009399"/>
    </source>
</evidence>
<keyword evidence="3 6" id="KW-0812">Transmembrane</keyword>
<dbReference type="AlphaFoldDB" id="A0A7H0LR36"/>
<name>A0A7H0LR36_9SPHN</name>
<accession>A0A7H0LR36</accession>
<dbReference type="GO" id="GO:0000271">
    <property type="term" value="P:polysaccharide biosynthetic process"/>
    <property type="evidence" value="ECO:0007669"/>
    <property type="project" value="InterPro"/>
</dbReference>
<dbReference type="InterPro" id="IPR007267">
    <property type="entry name" value="GtrA_DPMS_TM"/>
</dbReference>
<keyword evidence="5 6" id="KW-0472">Membrane</keyword>
<evidence type="ECO:0000313" key="8">
    <source>
        <dbReference type="EMBL" id="QNQ12139.1"/>
    </source>
</evidence>
<gene>
    <name evidence="8" type="ORF">H3Z74_20145</name>
</gene>
<evidence type="ECO:0000256" key="1">
    <source>
        <dbReference type="ARBA" id="ARBA00004141"/>
    </source>
</evidence>
<sequence length="138" mass="14978">MLGQLIRFGIAGGISTVIYSAVYLPLATWVFPHDEAVFAVPFAFAVAVTAGFFLHSAWSFKGHGTRDTSGRQHLKFLVVQGFGLALNALFTWVLTGPLHQAAWVPLIPVVLITPLATFALNRQWVFGGPSTDMVKKHG</sequence>
<feature type="domain" description="GtrA/DPMS transmembrane" evidence="7">
    <location>
        <begin position="7"/>
        <end position="126"/>
    </location>
</feature>
<keyword evidence="4 6" id="KW-1133">Transmembrane helix</keyword>
<evidence type="ECO:0000259" key="7">
    <source>
        <dbReference type="Pfam" id="PF04138"/>
    </source>
</evidence>
<keyword evidence="9" id="KW-1185">Reference proteome</keyword>
<comment type="subcellular location">
    <subcellularLocation>
        <location evidence="1">Membrane</location>
        <topology evidence="1">Multi-pass membrane protein</topology>
    </subcellularLocation>
</comment>
<evidence type="ECO:0000256" key="5">
    <source>
        <dbReference type="ARBA" id="ARBA00023136"/>
    </source>
</evidence>
<evidence type="ECO:0000256" key="6">
    <source>
        <dbReference type="SAM" id="Phobius"/>
    </source>
</evidence>
<comment type="similarity">
    <text evidence="2">Belongs to the GtrA family.</text>
</comment>
<dbReference type="GO" id="GO:0005886">
    <property type="term" value="C:plasma membrane"/>
    <property type="evidence" value="ECO:0007669"/>
    <property type="project" value="TreeGrafter"/>
</dbReference>
<dbReference type="Proteomes" id="UP000516148">
    <property type="component" value="Chromosome"/>
</dbReference>
<dbReference type="KEGG" id="spap:H3Z74_20145"/>
<dbReference type="PANTHER" id="PTHR38459">
    <property type="entry name" value="PROPHAGE BACTOPRENOL-LINKED GLUCOSE TRANSLOCASE HOMOLOG"/>
    <property type="match status" value="1"/>
</dbReference>
<proteinExistence type="inferred from homology"/>
<dbReference type="InterPro" id="IPR051401">
    <property type="entry name" value="GtrA_CellWall_Glycosyl"/>
</dbReference>
<organism evidence="8 9">
    <name type="scientific">Sphingomonas alpina</name>
    <dbReference type="NCBI Taxonomy" id="653931"/>
    <lineage>
        <taxon>Bacteria</taxon>
        <taxon>Pseudomonadati</taxon>
        <taxon>Pseudomonadota</taxon>
        <taxon>Alphaproteobacteria</taxon>
        <taxon>Sphingomonadales</taxon>
        <taxon>Sphingomonadaceae</taxon>
        <taxon>Sphingomonas</taxon>
    </lineage>
</organism>
<dbReference type="RefSeq" id="WP_187764437.1">
    <property type="nucleotide sequence ID" value="NZ_CP061038.1"/>
</dbReference>
<feature type="transmembrane region" description="Helical" evidence="6">
    <location>
        <begin position="101"/>
        <end position="120"/>
    </location>
</feature>
<reference evidence="8 9" key="1">
    <citation type="submission" date="2020-09" db="EMBL/GenBank/DDBJ databases">
        <title>Sphingomonas sp., a new species isolated from pork steak.</title>
        <authorList>
            <person name="Heidler von Heilborn D."/>
        </authorList>
    </citation>
    <scope>NUCLEOTIDE SEQUENCE [LARGE SCALE GENOMIC DNA]</scope>
    <source>
        <strain evidence="9">S8-3T</strain>
    </source>
</reference>
<feature type="transmembrane region" description="Helical" evidence="6">
    <location>
        <begin position="76"/>
        <end position="95"/>
    </location>
</feature>
<feature type="transmembrane region" description="Helical" evidence="6">
    <location>
        <begin position="5"/>
        <end position="24"/>
    </location>
</feature>
<dbReference type="PANTHER" id="PTHR38459:SF1">
    <property type="entry name" value="PROPHAGE BACTOPRENOL-LINKED GLUCOSE TRANSLOCASE HOMOLOG"/>
    <property type="match status" value="1"/>
</dbReference>
<dbReference type="EMBL" id="CP061038">
    <property type="protein sequence ID" value="QNQ12139.1"/>
    <property type="molecule type" value="Genomic_DNA"/>
</dbReference>
<evidence type="ECO:0000256" key="3">
    <source>
        <dbReference type="ARBA" id="ARBA00022692"/>
    </source>
</evidence>
<dbReference type="Pfam" id="PF04138">
    <property type="entry name" value="GtrA_DPMS_TM"/>
    <property type="match status" value="1"/>
</dbReference>
<evidence type="ECO:0000313" key="9">
    <source>
        <dbReference type="Proteomes" id="UP000516148"/>
    </source>
</evidence>